<evidence type="ECO:0000313" key="2">
    <source>
        <dbReference type="Proteomes" id="UP000828390"/>
    </source>
</evidence>
<dbReference type="AlphaFoldDB" id="A0A9D4DHD1"/>
<gene>
    <name evidence="1" type="ORF">DPMN_183407</name>
</gene>
<protein>
    <submittedName>
        <fullName evidence="1">Uncharacterized protein</fullName>
    </submittedName>
</protein>
<keyword evidence="2" id="KW-1185">Reference proteome</keyword>
<dbReference type="EMBL" id="JAIWYP010000010">
    <property type="protein sequence ID" value="KAH3748918.1"/>
    <property type="molecule type" value="Genomic_DNA"/>
</dbReference>
<organism evidence="1 2">
    <name type="scientific">Dreissena polymorpha</name>
    <name type="common">Zebra mussel</name>
    <name type="synonym">Mytilus polymorpha</name>
    <dbReference type="NCBI Taxonomy" id="45954"/>
    <lineage>
        <taxon>Eukaryota</taxon>
        <taxon>Metazoa</taxon>
        <taxon>Spiralia</taxon>
        <taxon>Lophotrochozoa</taxon>
        <taxon>Mollusca</taxon>
        <taxon>Bivalvia</taxon>
        <taxon>Autobranchia</taxon>
        <taxon>Heteroconchia</taxon>
        <taxon>Euheterodonta</taxon>
        <taxon>Imparidentia</taxon>
        <taxon>Neoheterodontei</taxon>
        <taxon>Myida</taxon>
        <taxon>Dreissenoidea</taxon>
        <taxon>Dreissenidae</taxon>
        <taxon>Dreissena</taxon>
    </lineage>
</organism>
<dbReference type="Proteomes" id="UP000828390">
    <property type="component" value="Unassembled WGS sequence"/>
</dbReference>
<reference evidence="1" key="1">
    <citation type="journal article" date="2019" name="bioRxiv">
        <title>The Genome of the Zebra Mussel, Dreissena polymorpha: A Resource for Invasive Species Research.</title>
        <authorList>
            <person name="McCartney M.A."/>
            <person name="Auch B."/>
            <person name="Kono T."/>
            <person name="Mallez S."/>
            <person name="Zhang Y."/>
            <person name="Obille A."/>
            <person name="Becker A."/>
            <person name="Abrahante J.E."/>
            <person name="Garbe J."/>
            <person name="Badalamenti J.P."/>
            <person name="Herman A."/>
            <person name="Mangelson H."/>
            <person name="Liachko I."/>
            <person name="Sullivan S."/>
            <person name="Sone E.D."/>
            <person name="Koren S."/>
            <person name="Silverstein K.A.T."/>
            <person name="Beckman K.B."/>
            <person name="Gohl D.M."/>
        </authorList>
    </citation>
    <scope>NUCLEOTIDE SEQUENCE</scope>
    <source>
        <strain evidence="1">Duluth1</strain>
        <tissue evidence="1">Whole animal</tissue>
    </source>
</reference>
<proteinExistence type="predicted"/>
<reference evidence="1" key="2">
    <citation type="submission" date="2020-11" db="EMBL/GenBank/DDBJ databases">
        <authorList>
            <person name="McCartney M.A."/>
            <person name="Auch B."/>
            <person name="Kono T."/>
            <person name="Mallez S."/>
            <person name="Becker A."/>
            <person name="Gohl D.M."/>
            <person name="Silverstein K.A.T."/>
            <person name="Koren S."/>
            <person name="Bechman K.B."/>
            <person name="Herman A."/>
            <person name="Abrahante J.E."/>
            <person name="Garbe J."/>
        </authorList>
    </citation>
    <scope>NUCLEOTIDE SEQUENCE</scope>
    <source>
        <strain evidence="1">Duluth1</strain>
        <tissue evidence="1">Whole animal</tissue>
    </source>
</reference>
<accession>A0A9D4DHD1</accession>
<comment type="caution">
    <text evidence="1">The sequence shown here is derived from an EMBL/GenBank/DDBJ whole genome shotgun (WGS) entry which is preliminary data.</text>
</comment>
<sequence length="177" mass="18504">MTIVTLASCKVVVGTASVFVPAAVGSAIGGIMTGGKLLFSAASATKALGASTATGMSTGAIAGLANNPVGMLVVGTCTGVFGPGNDNSEYGSDLCVTYDCWKPIVHDESLIPSRGMLLKDLCCHPDVACVNVTESDVSNLPHVRFENKWNEIFEIEYMLLPDTNQLFCHANPIVKSY</sequence>
<name>A0A9D4DHD1_DREPO</name>
<evidence type="ECO:0000313" key="1">
    <source>
        <dbReference type="EMBL" id="KAH3748918.1"/>
    </source>
</evidence>
<dbReference type="OrthoDB" id="3553439at2759"/>